<keyword evidence="4 7" id="KW-1133">Transmembrane helix</keyword>
<evidence type="ECO:0000256" key="5">
    <source>
        <dbReference type="ARBA" id="ARBA00023136"/>
    </source>
</evidence>
<comment type="similarity">
    <text evidence="2">Belongs to the PA-phosphatase related phosphoesterase family.</text>
</comment>
<keyword evidence="5 7" id="KW-0472">Membrane</keyword>
<comment type="subcellular location">
    <subcellularLocation>
        <location evidence="1">Membrane</location>
        <topology evidence="1">Multi-pass membrane protein</topology>
    </subcellularLocation>
</comment>
<evidence type="ECO:0000256" key="7">
    <source>
        <dbReference type="SAM" id="Phobius"/>
    </source>
</evidence>
<sequence>MMNRDTLRGASREMGHPSKKLIAAYVFDWVITVVFAAAGGFLSFVHPTHRAFSLLNTEISYPYVEESIPAWLVGVIAGLAPALIIAVVALVFVPGREVRRFSTRSQVLRLKLWELEKGLAGLCLSLAVAFFVTQGMKNMFGKPRPNMLARCNPNVEEVSSAYRGGYGQDISMRWTMVDSSICQETDEETLQDAFRSFPSGHASWSWGGLLYLTLFICSKFGIGLPHLPVVFSSTEQRQSPTNEHELLPLHANRARGSSMETERKDAEDSPGEYAAPHALHQHNRSLDNNNFTANTSYSNANRNNYPTSTSSNPISVRNAAAAPPNYLIIPALTPIAVAVYICSTRFAEYYHFGFDLIFGSLIGIVTSWLAFRWYHLPISRGQGWAWGARSRDRAFAFGVGTSGWVSDAGWSSKRASPADVSANPVPV</sequence>
<feature type="transmembrane region" description="Helical" evidence="7">
    <location>
        <begin position="21"/>
        <end position="45"/>
    </location>
</feature>
<evidence type="ECO:0000259" key="8">
    <source>
        <dbReference type="Pfam" id="PF01569"/>
    </source>
</evidence>
<comment type="caution">
    <text evidence="9">The sequence shown here is derived from an EMBL/GenBank/DDBJ whole genome shotgun (WGS) entry which is preliminary data.</text>
</comment>
<feature type="domain" description="Phosphatidic acid phosphatase type 2/haloperoxidase" evidence="8">
    <location>
        <begin position="321"/>
        <end position="375"/>
    </location>
</feature>
<dbReference type="Gene3D" id="1.20.144.10">
    <property type="entry name" value="Phosphatidic acid phosphatase type 2/haloperoxidase"/>
    <property type="match status" value="1"/>
</dbReference>
<evidence type="ECO:0000256" key="1">
    <source>
        <dbReference type="ARBA" id="ARBA00004141"/>
    </source>
</evidence>
<accession>A0A2G5IAK4</accession>
<dbReference type="SUPFAM" id="SSF48317">
    <property type="entry name" value="Acid phosphatase/Vanadium-dependent haloperoxidase"/>
    <property type="match status" value="2"/>
</dbReference>
<dbReference type="PANTHER" id="PTHR10165:SF154">
    <property type="entry name" value="PAP2 DOMAIN PROTEIN (AFU_ORTHOLOGUE AFUA_1G09730)"/>
    <property type="match status" value="1"/>
</dbReference>
<feature type="compositionally biased region" description="Polar residues" evidence="6">
    <location>
        <begin position="286"/>
        <end position="310"/>
    </location>
</feature>
<dbReference type="AlphaFoldDB" id="A0A2G5IAK4"/>
<dbReference type="GO" id="GO:0046839">
    <property type="term" value="P:phospholipid dephosphorylation"/>
    <property type="evidence" value="ECO:0007669"/>
    <property type="project" value="TreeGrafter"/>
</dbReference>
<dbReference type="Proteomes" id="UP000230605">
    <property type="component" value="Chromosome 1"/>
</dbReference>
<dbReference type="GO" id="GO:0006644">
    <property type="term" value="P:phospholipid metabolic process"/>
    <property type="evidence" value="ECO:0007669"/>
    <property type="project" value="InterPro"/>
</dbReference>
<feature type="region of interest" description="Disordered" evidence="6">
    <location>
        <begin position="238"/>
        <end position="310"/>
    </location>
</feature>
<keyword evidence="3 7" id="KW-0812">Transmembrane</keyword>
<evidence type="ECO:0000256" key="4">
    <source>
        <dbReference type="ARBA" id="ARBA00022989"/>
    </source>
</evidence>
<evidence type="ECO:0000313" key="10">
    <source>
        <dbReference type="Proteomes" id="UP000230605"/>
    </source>
</evidence>
<evidence type="ECO:0000256" key="3">
    <source>
        <dbReference type="ARBA" id="ARBA00022692"/>
    </source>
</evidence>
<dbReference type="GO" id="GO:0016020">
    <property type="term" value="C:membrane"/>
    <property type="evidence" value="ECO:0007669"/>
    <property type="project" value="UniProtKB-SubCell"/>
</dbReference>
<feature type="transmembrane region" description="Helical" evidence="7">
    <location>
        <begin position="326"/>
        <end position="346"/>
    </location>
</feature>
<dbReference type="InterPro" id="IPR000326">
    <property type="entry name" value="PAP2/HPO"/>
</dbReference>
<dbReference type="GO" id="GO:0008195">
    <property type="term" value="F:phosphatidate phosphatase activity"/>
    <property type="evidence" value="ECO:0007669"/>
    <property type="project" value="TreeGrafter"/>
</dbReference>
<organism evidence="9 10">
    <name type="scientific">Cercospora beticola</name>
    <name type="common">Sugarbeet leaf spot fungus</name>
    <dbReference type="NCBI Taxonomy" id="122368"/>
    <lineage>
        <taxon>Eukaryota</taxon>
        <taxon>Fungi</taxon>
        <taxon>Dikarya</taxon>
        <taxon>Ascomycota</taxon>
        <taxon>Pezizomycotina</taxon>
        <taxon>Dothideomycetes</taxon>
        <taxon>Dothideomycetidae</taxon>
        <taxon>Mycosphaerellales</taxon>
        <taxon>Mycosphaerellaceae</taxon>
        <taxon>Cercospora</taxon>
    </lineage>
</organism>
<evidence type="ECO:0000313" key="9">
    <source>
        <dbReference type="EMBL" id="PIB01825.1"/>
    </source>
</evidence>
<feature type="transmembrane region" description="Helical" evidence="7">
    <location>
        <begin position="209"/>
        <end position="231"/>
    </location>
</feature>
<feature type="transmembrane region" description="Helical" evidence="7">
    <location>
        <begin position="70"/>
        <end position="94"/>
    </location>
</feature>
<reference evidence="9 10" key="1">
    <citation type="submission" date="2015-10" db="EMBL/GenBank/DDBJ databases">
        <title>The cercosporin biosynthetic gene cluster was horizontally transferred to several fungal lineages and shown to be expanded in Cercospora beticola based on microsynteny with recipient genomes.</title>
        <authorList>
            <person name="De Jonge R."/>
            <person name="Ebert M.K."/>
            <person name="Suttle J.C."/>
            <person name="Jurick Ii W.M."/>
            <person name="Secor G.A."/>
            <person name="Thomma B.P."/>
            <person name="Van De Peer Y."/>
            <person name="Bolton M.D."/>
        </authorList>
    </citation>
    <scope>NUCLEOTIDE SEQUENCE [LARGE SCALE GENOMIC DNA]</scope>
    <source>
        <strain evidence="9 10">09-40</strain>
    </source>
</reference>
<feature type="transmembrane region" description="Helical" evidence="7">
    <location>
        <begin position="115"/>
        <end position="136"/>
    </location>
</feature>
<feature type="domain" description="Phosphatidic acid phosphatase type 2/haloperoxidase" evidence="8">
    <location>
        <begin position="119"/>
        <end position="221"/>
    </location>
</feature>
<protein>
    <recommendedName>
        <fullName evidence="8">Phosphatidic acid phosphatase type 2/haloperoxidase domain-containing protein</fullName>
    </recommendedName>
</protein>
<dbReference type="InterPro" id="IPR036938">
    <property type="entry name" value="PAP2/HPO_sf"/>
</dbReference>
<dbReference type="Pfam" id="PF01569">
    <property type="entry name" value="PAP2"/>
    <property type="match status" value="2"/>
</dbReference>
<feature type="transmembrane region" description="Helical" evidence="7">
    <location>
        <begin position="352"/>
        <end position="371"/>
    </location>
</feature>
<proteinExistence type="inferred from homology"/>
<dbReference type="OrthoDB" id="8907274at2759"/>
<name>A0A2G5IAK4_CERBT</name>
<gene>
    <name evidence="9" type="ORF">CB0940_00625</name>
</gene>
<dbReference type="PANTHER" id="PTHR10165">
    <property type="entry name" value="LIPID PHOSPHATE PHOSPHATASE"/>
    <property type="match status" value="1"/>
</dbReference>
<dbReference type="InterPro" id="IPR043216">
    <property type="entry name" value="PAP-like"/>
</dbReference>
<evidence type="ECO:0000256" key="6">
    <source>
        <dbReference type="SAM" id="MobiDB-lite"/>
    </source>
</evidence>
<evidence type="ECO:0000256" key="2">
    <source>
        <dbReference type="ARBA" id="ARBA00008816"/>
    </source>
</evidence>
<dbReference type="EMBL" id="LKMD01000100">
    <property type="protein sequence ID" value="PIB01825.1"/>
    <property type="molecule type" value="Genomic_DNA"/>
</dbReference>